<dbReference type="InterPro" id="IPR000150">
    <property type="entry name" value="Cof"/>
</dbReference>
<reference evidence="1 2" key="1">
    <citation type="submission" date="2016-10" db="EMBL/GenBank/DDBJ databases">
        <authorList>
            <person name="de Groot N.N."/>
        </authorList>
    </citation>
    <scope>NUCLEOTIDE SEQUENCE [LARGE SCALE GENOMIC DNA]</scope>
    <source>
        <strain evidence="1 2">DSM 23126</strain>
    </source>
</reference>
<dbReference type="InterPro" id="IPR023214">
    <property type="entry name" value="HAD_sf"/>
</dbReference>
<dbReference type="SUPFAM" id="SSF56784">
    <property type="entry name" value="HAD-like"/>
    <property type="match status" value="1"/>
</dbReference>
<dbReference type="SFLD" id="SFLDG01140">
    <property type="entry name" value="C2.B:_Phosphomannomutase_and_P"/>
    <property type="match status" value="1"/>
</dbReference>
<dbReference type="NCBIfam" id="TIGR01484">
    <property type="entry name" value="HAD-SF-IIB"/>
    <property type="match status" value="1"/>
</dbReference>
<sequence>MKKHLIALDLDGTLLKDDKTISTKTWKVIQQAKQAGHTIAIATGRPYRASKMYYQQLGLSTPIVNFNGAYVHHPADRSFRSFHQPLDLDLARTVIETCRTLNVQNMLAEVLDEVYMDEHDESFIDLLAFQGPVTGAGKLERVLPNSPTSLLVYPQEGTAERLQDLLSSSEAKGMHQRSWGEPHHMIEIIKKGNHKANGLEKVAAYAGLSMEDVIAFGDEDNDLEMLEAAGTGLAMGNASADTKSVANEVIGTNEEDGIAHYLEERLKLSADDTVLFKN</sequence>
<dbReference type="GO" id="GO:0000287">
    <property type="term" value="F:magnesium ion binding"/>
    <property type="evidence" value="ECO:0007669"/>
    <property type="project" value="TreeGrafter"/>
</dbReference>
<dbReference type="CDD" id="cd07516">
    <property type="entry name" value="HAD_Pase"/>
    <property type="match status" value="1"/>
</dbReference>
<dbReference type="Proteomes" id="UP000199488">
    <property type="component" value="Unassembled WGS sequence"/>
</dbReference>
<dbReference type="Gene3D" id="3.40.50.1000">
    <property type="entry name" value="HAD superfamily/HAD-like"/>
    <property type="match status" value="1"/>
</dbReference>
<dbReference type="InterPro" id="IPR036412">
    <property type="entry name" value="HAD-like_sf"/>
</dbReference>
<evidence type="ECO:0000313" key="2">
    <source>
        <dbReference type="Proteomes" id="UP000199488"/>
    </source>
</evidence>
<dbReference type="Pfam" id="PF08282">
    <property type="entry name" value="Hydrolase_3"/>
    <property type="match status" value="1"/>
</dbReference>
<dbReference type="InterPro" id="IPR006379">
    <property type="entry name" value="HAD-SF_hydro_IIB"/>
</dbReference>
<dbReference type="AlphaFoldDB" id="A0A1H2VDC2"/>
<protein>
    <recommendedName>
        <fullName evidence="3">Cof subfamily of IIB subfamily of haloacid dehalogenase superfamily/HAD-superfamily hydrolase, subfamily IIB</fullName>
    </recommendedName>
</protein>
<dbReference type="PANTHER" id="PTHR10000">
    <property type="entry name" value="PHOSPHOSERINE PHOSPHATASE"/>
    <property type="match status" value="1"/>
</dbReference>
<dbReference type="RefSeq" id="WP_091614562.1">
    <property type="nucleotide sequence ID" value="NZ_FNNC01000004.1"/>
</dbReference>
<dbReference type="NCBIfam" id="TIGR00099">
    <property type="entry name" value="Cof-subfamily"/>
    <property type="match status" value="1"/>
</dbReference>
<dbReference type="OrthoDB" id="9781413at2"/>
<evidence type="ECO:0008006" key="3">
    <source>
        <dbReference type="Google" id="ProtNLM"/>
    </source>
</evidence>
<dbReference type="STRING" id="1122204.SAMN05421781_2037"/>
<evidence type="ECO:0000313" key="1">
    <source>
        <dbReference type="EMBL" id="SDW66357.1"/>
    </source>
</evidence>
<dbReference type="SFLD" id="SFLDS00003">
    <property type="entry name" value="Haloacid_Dehalogenase"/>
    <property type="match status" value="1"/>
</dbReference>
<name>A0A1H2VDC2_9BACI</name>
<dbReference type="PANTHER" id="PTHR10000:SF23">
    <property type="entry name" value="5-AMINO-6-(5-PHOSPHO-D-RIBITYLAMINO)URACIL PHOSPHATASE YITU"/>
    <property type="match status" value="1"/>
</dbReference>
<accession>A0A1H2VDC2</accession>
<gene>
    <name evidence="1" type="ORF">SAMN05421781_2037</name>
</gene>
<dbReference type="Gene3D" id="3.30.1240.10">
    <property type="match status" value="1"/>
</dbReference>
<dbReference type="EMBL" id="FNNC01000004">
    <property type="protein sequence ID" value="SDW66357.1"/>
    <property type="molecule type" value="Genomic_DNA"/>
</dbReference>
<dbReference type="GO" id="GO:0016791">
    <property type="term" value="F:phosphatase activity"/>
    <property type="evidence" value="ECO:0007669"/>
    <property type="project" value="TreeGrafter"/>
</dbReference>
<proteinExistence type="predicted"/>
<organism evidence="1 2">
    <name type="scientific">Marinococcus luteus</name>
    <dbReference type="NCBI Taxonomy" id="1122204"/>
    <lineage>
        <taxon>Bacteria</taxon>
        <taxon>Bacillati</taxon>
        <taxon>Bacillota</taxon>
        <taxon>Bacilli</taxon>
        <taxon>Bacillales</taxon>
        <taxon>Bacillaceae</taxon>
        <taxon>Marinococcus</taxon>
    </lineage>
</organism>
<keyword evidence="2" id="KW-1185">Reference proteome</keyword>
<dbReference type="GO" id="GO:0005829">
    <property type="term" value="C:cytosol"/>
    <property type="evidence" value="ECO:0007669"/>
    <property type="project" value="TreeGrafter"/>
</dbReference>